<keyword evidence="1" id="KW-0472">Membrane</keyword>
<sequence length="75" mass="8698">MDEEPRLFGVILFICSELLFILLTLIAFVVILFKRREILSQMYLNARLGGNFQALGGFQDGERKQLIESKNIFFL</sequence>
<evidence type="ECO:0000256" key="1">
    <source>
        <dbReference type="SAM" id="Phobius"/>
    </source>
</evidence>
<keyword evidence="3" id="KW-1185">Reference proteome</keyword>
<dbReference type="Proteomes" id="UP000595437">
    <property type="component" value="Chromosome 17"/>
</dbReference>
<feature type="transmembrane region" description="Helical" evidence="1">
    <location>
        <begin position="6"/>
        <end position="33"/>
    </location>
</feature>
<evidence type="ECO:0000313" key="3">
    <source>
        <dbReference type="Proteomes" id="UP000595437"/>
    </source>
</evidence>
<proteinExistence type="predicted"/>
<evidence type="ECO:0000313" key="2">
    <source>
        <dbReference type="EMBL" id="QQP34634.1"/>
    </source>
</evidence>
<gene>
    <name evidence="2" type="ORF">FKW44_022586</name>
</gene>
<organism evidence="2 3">
    <name type="scientific">Caligus rogercresseyi</name>
    <name type="common">Sea louse</name>
    <dbReference type="NCBI Taxonomy" id="217165"/>
    <lineage>
        <taxon>Eukaryota</taxon>
        <taxon>Metazoa</taxon>
        <taxon>Ecdysozoa</taxon>
        <taxon>Arthropoda</taxon>
        <taxon>Crustacea</taxon>
        <taxon>Multicrustacea</taxon>
        <taxon>Hexanauplia</taxon>
        <taxon>Copepoda</taxon>
        <taxon>Siphonostomatoida</taxon>
        <taxon>Caligidae</taxon>
        <taxon>Caligus</taxon>
    </lineage>
</organism>
<protein>
    <submittedName>
        <fullName evidence="2">Uncharacterized protein</fullName>
    </submittedName>
</protein>
<reference evidence="3" key="1">
    <citation type="submission" date="2021-01" db="EMBL/GenBank/DDBJ databases">
        <title>Caligus Genome Assembly.</title>
        <authorList>
            <person name="Gallardo-Escarate C."/>
        </authorList>
    </citation>
    <scope>NUCLEOTIDE SEQUENCE [LARGE SCALE GENOMIC DNA]</scope>
</reference>
<keyword evidence="1" id="KW-1133">Transmembrane helix</keyword>
<keyword evidence="1" id="KW-0812">Transmembrane</keyword>
<dbReference type="AlphaFoldDB" id="A0A7T8GML9"/>
<name>A0A7T8GML9_CALRO</name>
<dbReference type="EMBL" id="CP045906">
    <property type="protein sequence ID" value="QQP34634.1"/>
    <property type="molecule type" value="Genomic_DNA"/>
</dbReference>
<accession>A0A7T8GML9</accession>